<keyword evidence="5 7" id="KW-0443">Lipid metabolism</keyword>
<dbReference type="NCBIfam" id="NF002150">
    <property type="entry name" value="PRK00982.1-4"/>
    <property type="match status" value="1"/>
</dbReference>
<dbReference type="PANTHER" id="PTHR20863">
    <property type="entry name" value="ACYL CARRIER PROTEIN"/>
    <property type="match status" value="1"/>
</dbReference>
<evidence type="ECO:0000259" key="10">
    <source>
        <dbReference type="PROSITE" id="PS50075"/>
    </source>
</evidence>
<keyword evidence="7" id="KW-0963">Cytoplasm</keyword>
<dbReference type="EMBL" id="DSXR01000052">
    <property type="protein sequence ID" value="HGS87058.1"/>
    <property type="molecule type" value="Genomic_DNA"/>
</dbReference>
<dbReference type="InterPro" id="IPR036736">
    <property type="entry name" value="ACP-like_sf"/>
</dbReference>
<organism evidence="11">
    <name type="scientific">Bellilinea caldifistulae</name>
    <dbReference type="NCBI Taxonomy" id="360411"/>
    <lineage>
        <taxon>Bacteria</taxon>
        <taxon>Bacillati</taxon>
        <taxon>Chloroflexota</taxon>
        <taxon>Anaerolineae</taxon>
        <taxon>Anaerolineales</taxon>
        <taxon>Anaerolineaceae</taxon>
        <taxon>Bellilinea</taxon>
    </lineage>
</organism>
<proteinExistence type="inferred from homology"/>
<evidence type="ECO:0000256" key="6">
    <source>
        <dbReference type="ARBA" id="ARBA00023160"/>
    </source>
</evidence>
<evidence type="ECO:0000256" key="5">
    <source>
        <dbReference type="ARBA" id="ARBA00023098"/>
    </source>
</evidence>
<evidence type="ECO:0000256" key="1">
    <source>
        <dbReference type="ARBA" id="ARBA00022450"/>
    </source>
</evidence>
<dbReference type="AlphaFoldDB" id="A0A7C4KZ65"/>
<dbReference type="GO" id="GO:0000035">
    <property type="term" value="F:acyl binding"/>
    <property type="evidence" value="ECO:0007669"/>
    <property type="project" value="TreeGrafter"/>
</dbReference>
<accession>A0A7C4KZ65</accession>
<evidence type="ECO:0000256" key="7">
    <source>
        <dbReference type="HAMAP-Rule" id="MF_01217"/>
    </source>
</evidence>
<comment type="similarity">
    <text evidence="7">Belongs to the acyl carrier protein (ACP) family.</text>
</comment>
<keyword evidence="6 7" id="KW-0275">Fatty acid biosynthesis</keyword>
<comment type="PTM">
    <text evidence="9">4'-phosphopantetheine is transferred from CoA to a specific serine of apo-ACP by acpS.</text>
</comment>
<comment type="PTM">
    <text evidence="7">4'-phosphopantetheine is transferred from CoA to a specific serine of apo-ACP by AcpS. This modification is essential for activity because fatty acids are bound in thioester linkage to the sulfhydryl of the prosthetic group.</text>
</comment>
<evidence type="ECO:0000256" key="2">
    <source>
        <dbReference type="ARBA" id="ARBA00022516"/>
    </source>
</evidence>
<evidence type="ECO:0000256" key="9">
    <source>
        <dbReference type="RuleBase" id="RU003545"/>
    </source>
</evidence>
<keyword evidence="4 7" id="KW-0276">Fatty acid metabolism</keyword>
<comment type="pathway">
    <text evidence="7 9">Lipid metabolism; fatty acid biosynthesis.</text>
</comment>
<dbReference type="InterPro" id="IPR003231">
    <property type="entry name" value="ACP"/>
</dbReference>
<comment type="function">
    <text evidence="7 9">Carrier of the growing fatty acid chain in fatty acid biosynthesis.</text>
</comment>
<protein>
    <recommendedName>
        <fullName evidence="7 8">Acyl carrier protein</fullName>
        <shortName evidence="7">ACP</shortName>
    </recommendedName>
</protein>
<dbReference type="SUPFAM" id="SSF47336">
    <property type="entry name" value="ACP-like"/>
    <property type="match status" value="1"/>
</dbReference>
<evidence type="ECO:0000313" key="11">
    <source>
        <dbReference type="EMBL" id="HGS87058.1"/>
    </source>
</evidence>
<keyword evidence="1 7" id="KW-0596">Phosphopantetheine</keyword>
<feature type="domain" description="Carrier" evidence="10">
    <location>
        <begin position="2"/>
        <end position="77"/>
    </location>
</feature>
<evidence type="ECO:0000256" key="4">
    <source>
        <dbReference type="ARBA" id="ARBA00022832"/>
    </source>
</evidence>
<dbReference type="GO" id="GO:0005829">
    <property type="term" value="C:cytosol"/>
    <property type="evidence" value="ECO:0007669"/>
    <property type="project" value="TreeGrafter"/>
</dbReference>
<dbReference type="PROSITE" id="PS50075">
    <property type="entry name" value="CARRIER"/>
    <property type="match status" value="1"/>
</dbReference>
<gene>
    <name evidence="7 11" type="primary">acpP</name>
    <name evidence="11" type="ORF">ENT17_05500</name>
</gene>
<dbReference type="NCBIfam" id="TIGR00517">
    <property type="entry name" value="acyl_carrier"/>
    <property type="match status" value="1"/>
</dbReference>
<evidence type="ECO:0000256" key="3">
    <source>
        <dbReference type="ARBA" id="ARBA00022553"/>
    </source>
</evidence>
<dbReference type="PANTHER" id="PTHR20863:SF76">
    <property type="entry name" value="CARRIER DOMAIN-CONTAINING PROTEIN"/>
    <property type="match status" value="1"/>
</dbReference>
<dbReference type="NCBIfam" id="NF002148">
    <property type="entry name" value="PRK00982.1-2"/>
    <property type="match status" value="1"/>
</dbReference>
<dbReference type="GO" id="GO:0016020">
    <property type="term" value="C:membrane"/>
    <property type="evidence" value="ECO:0007669"/>
    <property type="project" value="GOC"/>
</dbReference>
<dbReference type="Pfam" id="PF00550">
    <property type="entry name" value="PP-binding"/>
    <property type="match status" value="1"/>
</dbReference>
<evidence type="ECO:0000256" key="8">
    <source>
        <dbReference type="NCBIfam" id="TIGR00517"/>
    </source>
</evidence>
<sequence>MSDLYEEVKAVIVEVLKVDGSEITPETRFIEDLKADSMDQFFLIDGLSEKFDLAISDEDARQIKSVQDAVNYIQTHKK</sequence>
<dbReference type="UniPathway" id="UPA00094"/>
<dbReference type="GO" id="GO:0009245">
    <property type="term" value="P:lipid A biosynthetic process"/>
    <property type="evidence" value="ECO:0007669"/>
    <property type="project" value="TreeGrafter"/>
</dbReference>
<comment type="subcellular location">
    <subcellularLocation>
        <location evidence="7">Cytoplasm</location>
    </subcellularLocation>
</comment>
<name>A0A7C4KZ65_9CHLR</name>
<keyword evidence="3 7" id="KW-0597">Phosphoprotein</keyword>
<keyword evidence="2 7" id="KW-0444">Lipid biosynthesis</keyword>
<dbReference type="GO" id="GO:0000036">
    <property type="term" value="F:acyl carrier activity"/>
    <property type="evidence" value="ECO:0007669"/>
    <property type="project" value="UniProtKB-UniRule"/>
</dbReference>
<dbReference type="HAMAP" id="MF_01217">
    <property type="entry name" value="Acyl_carrier"/>
    <property type="match status" value="1"/>
</dbReference>
<feature type="modified residue" description="O-(pantetheine 4'-phosphoryl)serine" evidence="7">
    <location>
        <position position="37"/>
    </location>
</feature>
<comment type="caution">
    <text evidence="11">The sequence shown here is derived from an EMBL/GenBank/DDBJ whole genome shotgun (WGS) entry which is preliminary data.</text>
</comment>
<dbReference type="InterPro" id="IPR009081">
    <property type="entry name" value="PP-bd_ACP"/>
</dbReference>
<reference evidence="11" key="1">
    <citation type="journal article" date="2020" name="mSystems">
        <title>Genome- and Community-Level Interaction Insights into Carbon Utilization and Element Cycling Functions of Hydrothermarchaeota in Hydrothermal Sediment.</title>
        <authorList>
            <person name="Zhou Z."/>
            <person name="Liu Y."/>
            <person name="Xu W."/>
            <person name="Pan J."/>
            <person name="Luo Z.H."/>
            <person name="Li M."/>
        </authorList>
    </citation>
    <scope>NUCLEOTIDE SEQUENCE [LARGE SCALE GENOMIC DNA]</scope>
    <source>
        <strain evidence="11">SpSt-556</strain>
    </source>
</reference>
<dbReference type="Gene3D" id="1.10.1200.10">
    <property type="entry name" value="ACP-like"/>
    <property type="match status" value="1"/>
</dbReference>